<dbReference type="OrthoDB" id="9811177at2"/>
<dbReference type="RefSeq" id="WP_094049562.1">
    <property type="nucleotide sequence ID" value="NZ_CP022535.1"/>
</dbReference>
<sequence>MQKNLNIIKKLSYKGKIIEYFLTFKSQRYIRLKVVDKKILVSAPIQAEDWEIEGLIYKNISKILKVMSNQGSMFNISEEGYIKIFGQIKKAFFLENPSINSPEYVFKVYENEQETIKKMYKKLSITHFNYFLKIINKWKDIMGLDFKNLTVKEIKSKWGVCFPEKSKIVLNIRLIHYPIEALEYVAVHELAHLVHKNHSKSFWNYVEHILPNYKNMSDILKVGTL</sequence>
<dbReference type="Pfam" id="PF01863">
    <property type="entry name" value="YgjP-like"/>
    <property type="match status" value="1"/>
</dbReference>
<dbReference type="PANTHER" id="PTHR30399">
    <property type="entry name" value="UNCHARACTERIZED PROTEIN YGJP"/>
    <property type="match status" value="1"/>
</dbReference>
<keyword evidence="2" id="KW-0645">Protease</keyword>
<dbReference type="PANTHER" id="PTHR30399:SF1">
    <property type="entry name" value="UTP PYROPHOSPHATASE"/>
    <property type="match status" value="1"/>
</dbReference>
<dbReference type="Gene3D" id="3.30.2010.10">
    <property type="entry name" value="Metalloproteases ('zincins'), catalytic domain"/>
    <property type="match status" value="1"/>
</dbReference>
<evidence type="ECO:0000259" key="1">
    <source>
        <dbReference type="Pfam" id="PF01863"/>
    </source>
</evidence>
<feature type="domain" description="YgjP-like metallopeptidase" evidence="1">
    <location>
        <begin position="28"/>
        <end position="221"/>
    </location>
</feature>
<organism evidence="2 3">
    <name type="scientific">Spiroplasma corruscae</name>
    <dbReference type="NCBI Taxonomy" id="216934"/>
    <lineage>
        <taxon>Bacteria</taxon>
        <taxon>Bacillati</taxon>
        <taxon>Mycoplasmatota</taxon>
        <taxon>Mollicutes</taxon>
        <taxon>Entomoplasmatales</taxon>
        <taxon>Spiroplasmataceae</taxon>
        <taxon>Spiroplasma</taxon>
    </lineage>
</organism>
<reference evidence="2 3" key="1">
    <citation type="submission" date="2017-07" db="EMBL/GenBank/DDBJ databases">
        <title>Complete genome sequence of Spiroplasma corruscae EC-1 (DSM 19793).</title>
        <authorList>
            <person name="Tsai Y.-M."/>
            <person name="Lo W.-S."/>
            <person name="Kuo C.-H."/>
        </authorList>
    </citation>
    <scope>NUCLEOTIDE SEQUENCE [LARGE SCALE GENOMIC DNA]</scope>
    <source>
        <strain evidence="2 3">EC-1</strain>
    </source>
</reference>
<evidence type="ECO:0000313" key="2">
    <source>
        <dbReference type="EMBL" id="ASP28638.1"/>
    </source>
</evidence>
<dbReference type="GO" id="GO:0008237">
    <property type="term" value="F:metallopeptidase activity"/>
    <property type="evidence" value="ECO:0007669"/>
    <property type="project" value="UniProtKB-KW"/>
</dbReference>
<dbReference type="CDD" id="cd07344">
    <property type="entry name" value="M48_yhfN_like"/>
    <property type="match status" value="1"/>
</dbReference>
<gene>
    <name evidence="2" type="ORF">SCORR_v1c08660</name>
</gene>
<evidence type="ECO:0000313" key="3">
    <source>
        <dbReference type="Proteomes" id="UP000203229"/>
    </source>
</evidence>
<dbReference type="KEGG" id="scou:SCORR_v1c08660"/>
<dbReference type="InterPro" id="IPR053136">
    <property type="entry name" value="UTP_pyrophosphatase-like"/>
</dbReference>
<dbReference type="AlphaFoldDB" id="A0A222EQ24"/>
<keyword evidence="2" id="KW-0482">Metalloprotease</keyword>
<accession>A0A222EQ24</accession>
<dbReference type="GO" id="GO:0006508">
    <property type="term" value="P:proteolysis"/>
    <property type="evidence" value="ECO:0007669"/>
    <property type="project" value="UniProtKB-KW"/>
</dbReference>
<dbReference type="InterPro" id="IPR002725">
    <property type="entry name" value="YgjP-like_metallopeptidase"/>
</dbReference>
<name>A0A222EQ24_9MOLU</name>
<dbReference type="EMBL" id="CP022535">
    <property type="protein sequence ID" value="ASP28638.1"/>
    <property type="molecule type" value="Genomic_DNA"/>
</dbReference>
<proteinExistence type="predicted"/>
<protein>
    <submittedName>
        <fullName evidence="2">Zinc metalloprotease</fullName>
    </submittedName>
</protein>
<keyword evidence="3" id="KW-1185">Reference proteome</keyword>
<dbReference type="Proteomes" id="UP000203229">
    <property type="component" value="Chromosome"/>
</dbReference>
<keyword evidence="2" id="KW-0378">Hydrolase</keyword>